<dbReference type="EMBL" id="JAPFFL010000019">
    <property type="protein sequence ID" value="KAJ6670596.1"/>
    <property type="molecule type" value="Genomic_DNA"/>
</dbReference>
<dbReference type="Proteomes" id="UP001151529">
    <property type="component" value="Chromosome 9"/>
</dbReference>
<comment type="caution">
    <text evidence="1">The sequence shown here is derived from an EMBL/GenBank/DDBJ whole genome shotgun (WGS) entry which is preliminary data.</text>
</comment>
<sequence>MAQQQEGWPLGLHPLNVRVGIARNGDFSGSISLNTLLTGSPTSSTDSSSDLDTESTGSFFHDKSISLGSLIGVSNLLELSRKSTRTRKVEVVEEKKSCKSKTWIFSLCSRDTTDAKVVNETPSLGHFLAVERRASSEYRRNHSPIVYGPHDELELAQPVAEPNSLFVNGHVAPPRPGQSCSAEAERRGNEEEEQCGEYAVPVLFSCMRKGIYFMSMHFISLHGVVSVLGFEQQIQRFREIINLFVTMIVLPPLMQTKTSSRCVLLLFISRPNN</sequence>
<gene>
    <name evidence="1" type="ORF">OIU85_014458</name>
</gene>
<dbReference type="PANTHER" id="PTHR33544:SF5">
    <property type="entry name" value="DUF4005 DOMAIN-CONTAINING PROTEIN"/>
    <property type="match status" value="1"/>
</dbReference>
<dbReference type="OrthoDB" id="1924128at2759"/>
<dbReference type="PANTHER" id="PTHR33544">
    <property type="entry name" value="DUF4005 DOMAIN-CONTAINING PROTEIN-RELATED"/>
    <property type="match status" value="1"/>
</dbReference>
<evidence type="ECO:0000313" key="1">
    <source>
        <dbReference type="EMBL" id="KAJ6670596.1"/>
    </source>
</evidence>
<accession>A0A9Q0NIP4</accession>
<reference evidence="1" key="1">
    <citation type="submission" date="2022-11" db="EMBL/GenBank/DDBJ databases">
        <authorList>
            <person name="Hyden B.L."/>
            <person name="Feng K."/>
            <person name="Yates T."/>
            <person name="Jawdy S."/>
            <person name="Smart L.B."/>
            <person name="Muchero W."/>
        </authorList>
    </citation>
    <scope>NUCLEOTIDE SEQUENCE</scope>
    <source>
        <tissue evidence="1">Shoot tip</tissue>
    </source>
</reference>
<dbReference type="AlphaFoldDB" id="A0A9Q0NIP4"/>
<reference evidence="1" key="2">
    <citation type="journal article" date="2023" name="Int. J. Mol. Sci.">
        <title>De Novo Assembly and Annotation of 11 Diverse Shrub Willow (Salix) Genomes Reveals Novel Gene Organization in Sex-Linked Regions.</title>
        <authorList>
            <person name="Hyden B."/>
            <person name="Feng K."/>
            <person name="Yates T.B."/>
            <person name="Jawdy S."/>
            <person name="Cereghino C."/>
            <person name="Smart L.B."/>
            <person name="Muchero W."/>
        </authorList>
    </citation>
    <scope>NUCLEOTIDE SEQUENCE [LARGE SCALE GENOMIC DNA]</scope>
    <source>
        <tissue evidence="1">Shoot tip</tissue>
    </source>
</reference>
<proteinExistence type="predicted"/>
<organism evidence="1 2">
    <name type="scientific">Salix viminalis</name>
    <name type="common">Common osier</name>
    <name type="synonym">Basket willow</name>
    <dbReference type="NCBI Taxonomy" id="40686"/>
    <lineage>
        <taxon>Eukaryota</taxon>
        <taxon>Viridiplantae</taxon>
        <taxon>Streptophyta</taxon>
        <taxon>Embryophyta</taxon>
        <taxon>Tracheophyta</taxon>
        <taxon>Spermatophyta</taxon>
        <taxon>Magnoliopsida</taxon>
        <taxon>eudicotyledons</taxon>
        <taxon>Gunneridae</taxon>
        <taxon>Pentapetalae</taxon>
        <taxon>rosids</taxon>
        <taxon>fabids</taxon>
        <taxon>Malpighiales</taxon>
        <taxon>Salicaceae</taxon>
        <taxon>Saliceae</taxon>
        <taxon>Salix</taxon>
    </lineage>
</organism>
<protein>
    <submittedName>
        <fullName evidence="1">Uncharacterized protein</fullName>
    </submittedName>
</protein>
<name>A0A9Q0NIP4_SALVM</name>
<dbReference type="InterPro" id="IPR040344">
    <property type="entry name" value="At3g17950-like"/>
</dbReference>
<keyword evidence="2" id="KW-1185">Reference proteome</keyword>
<evidence type="ECO:0000313" key="2">
    <source>
        <dbReference type="Proteomes" id="UP001151529"/>
    </source>
</evidence>